<dbReference type="PRINTS" id="PR00260">
    <property type="entry name" value="CHEMTRNSDUCR"/>
</dbReference>
<evidence type="ECO:0000256" key="4">
    <source>
        <dbReference type="SAM" id="Coils"/>
    </source>
</evidence>
<name>A0A2I6S2W2_9RHOO</name>
<dbReference type="AlphaFoldDB" id="A0A2I6S2W2"/>
<dbReference type="GO" id="GO:0006935">
    <property type="term" value="P:chemotaxis"/>
    <property type="evidence" value="ECO:0007669"/>
    <property type="project" value="InterPro"/>
</dbReference>
<dbReference type="InterPro" id="IPR004089">
    <property type="entry name" value="MCPsignal_dom"/>
</dbReference>
<dbReference type="GO" id="GO:0007165">
    <property type="term" value="P:signal transduction"/>
    <property type="evidence" value="ECO:0007669"/>
    <property type="project" value="UniProtKB-KW"/>
</dbReference>
<dbReference type="Pfam" id="PF00015">
    <property type="entry name" value="MCPsignal"/>
    <property type="match status" value="1"/>
</dbReference>
<reference evidence="6 7" key="1">
    <citation type="submission" date="2018-01" db="EMBL/GenBank/DDBJ databases">
        <authorList>
            <person name="Fu G.-Y."/>
        </authorList>
    </citation>
    <scope>NUCLEOTIDE SEQUENCE [LARGE SCALE GENOMIC DNA]</scope>
    <source>
        <strain evidence="6 7">SY39</strain>
    </source>
</reference>
<dbReference type="Gene3D" id="1.10.287.950">
    <property type="entry name" value="Methyl-accepting chemotaxis protein"/>
    <property type="match status" value="1"/>
</dbReference>
<evidence type="ECO:0000313" key="7">
    <source>
        <dbReference type="Proteomes" id="UP000242205"/>
    </source>
</evidence>
<evidence type="ECO:0000256" key="3">
    <source>
        <dbReference type="PROSITE-ProRule" id="PRU00284"/>
    </source>
</evidence>
<organism evidence="6 7">
    <name type="scientific">Pseudazoarcus pumilus</name>
    <dbReference type="NCBI Taxonomy" id="2067960"/>
    <lineage>
        <taxon>Bacteria</taxon>
        <taxon>Pseudomonadati</taxon>
        <taxon>Pseudomonadota</taxon>
        <taxon>Betaproteobacteria</taxon>
        <taxon>Rhodocyclales</taxon>
        <taxon>Zoogloeaceae</taxon>
        <taxon>Pseudazoarcus</taxon>
    </lineage>
</organism>
<proteinExistence type="inferred from homology"/>
<sequence length="371" mass="40414">MFAVMSRSQRERDAAAQATLIAENAELKARLAALRDECDAIRSERDALSAERDALTEVSRNLDAFGGSLDGVSGSFRDLATTLNEERAVAVEAATLADENRGAFEHITGNLRALCSTVEDAAGNIETLHRRAGEIEGIVKLIREVADQTNLLALNAAIEAARAGEAGRGFAVVADEVRKLAERTGAATAEIGDLVDGIRNETEMARETMQRGAADAHRHAEESERAMHSMEHMESLSQHMQHAVSGAALLANVELANLEELGLKLAVYKVLLGVSQIRPDELPDDTECRLGQWYYDGDGKARFARLPGYAALERPHQAVHERACSALQHHYAGERERALQALAAMEEANRTVMDGIARMLECLEWRAPARD</sequence>
<evidence type="ECO:0000256" key="2">
    <source>
        <dbReference type="ARBA" id="ARBA00029447"/>
    </source>
</evidence>
<dbReference type="PANTHER" id="PTHR32089:SF112">
    <property type="entry name" value="LYSOZYME-LIKE PROTEIN-RELATED"/>
    <property type="match status" value="1"/>
</dbReference>
<accession>A0A2I6S2W2</accession>
<dbReference type="OrthoDB" id="9808588at2"/>
<keyword evidence="1 3" id="KW-0807">Transducer</keyword>
<gene>
    <name evidence="6" type="ORF">C0099_00840</name>
</gene>
<dbReference type="Proteomes" id="UP000242205">
    <property type="component" value="Chromosome"/>
</dbReference>
<keyword evidence="7" id="KW-1185">Reference proteome</keyword>
<evidence type="ECO:0000256" key="1">
    <source>
        <dbReference type="ARBA" id="ARBA00023224"/>
    </source>
</evidence>
<dbReference type="EMBL" id="CP025682">
    <property type="protein sequence ID" value="AUN93606.1"/>
    <property type="molecule type" value="Genomic_DNA"/>
</dbReference>
<keyword evidence="4" id="KW-0175">Coiled coil</keyword>
<dbReference type="Pfam" id="PF13682">
    <property type="entry name" value="CZB"/>
    <property type="match status" value="1"/>
</dbReference>
<dbReference type="GO" id="GO:0016020">
    <property type="term" value="C:membrane"/>
    <property type="evidence" value="ECO:0007669"/>
    <property type="project" value="InterPro"/>
</dbReference>
<evidence type="ECO:0000259" key="5">
    <source>
        <dbReference type="PROSITE" id="PS50111"/>
    </source>
</evidence>
<protein>
    <submittedName>
        <fullName evidence="6">Chemotaxis protein</fullName>
    </submittedName>
</protein>
<comment type="similarity">
    <text evidence="2">Belongs to the methyl-accepting chemotaxis (MCP) protein family.</text>
</comment>
<dbReference type="InterPro" id="IPR004090">
    <property type="entry name" value="Chemotax_Me-accpt_rcpt"/>
</dbReference>
<dbReference type="PROSITE" id="PS50111">
    <property type="entry name" value="CHEMOTAXIS_TRANSDUC_2"/>
    <property type="match status" value="1"/>
</dbReference>
<dbReference type="KEGG" id="atw:C0099_00840"/>
<feature type="coiled-coil region" evidence="4">
    <location>
        <begin position="17"/>
        <end position="51"/>
    </location>
</feature>
<dbReference type="InterPro" id="IPR025991">
    <property type="entry name" value="Chemoreceptor_zinc-bind_dom"/>
</dbReference>
<evidence type="ECO:0000313" key="6">
    <source>
        <dbReference type="EMBL" id="AUN93606.1"/>
    </source>
</evidence>
<feature type="domain" description="Methyl-accepting transducer" evidence="5">
    <location>
        <begin position="59"/>
        <end position="275"/>
    </location>
</feature>
<dbReference type="SUPFAM" id="SSF58104">
    <property type="entry name" value="Methyl-accepting chemotaxis protein (MCP) signaling domain"/>
    <property type="match status" value="1"/>
</dbReference>
<dbReference type="PANTHER" id="PTHR32089">
    <property type="entry name" value="METHYL-ACCEPTING CHEMOTAXIS PROTEIN MCPB"/>
    <property type="match status" value="1"/>
</dbReference>
<dbReference type="GO" id="GO:0004888">
    <property type="term" value="F:transmembrane signaling receptor activity"/>
    <property type="evidence" value="ECO:0007669"/>
    <property type="project" value="InterPro"/>
</dbReference>
<dbReference type="Gene3D" id="1.20.120.30">
    <property type="entry name" value="Aspartate receptor, ligand-binding domain"/>
    <property type="match status" value="1"/>
</dbReference>
<dbReference type="SMART" id="SM00283">
    <property type="entry name" value="MA"/>
    <property type="match status" value="1"/>
</dbReference>